<evidence type="ECO:0000259" key="8">
    <source>
        <dbReference type="PROSITE" id="PS50212"/>
    </source>
</evidence>
<feature type="region of interest" description="Disordered" evidence="5">
    <location>
        <begin position="28"/>
        <end position="122"/>
    </location>
</feature>
<dbReference type="InterPro" id="IPR036028">
    <property type="entry name" value="SH3-like_dom_sf"/>
</dbReference>
<dbReference type="SMART" id="SM00147">
    <property type="entry name" value="RasGEF"/>
    <property type="match status" value="1"/>
</dbReference>
<sequence>METAYAASQPLRSSLQVAPLSIHKNSISLQEEYQQQRQDQSQHQPRPHQNYQLQTASTQSPHYSSGDHHSISPSSSGQYQLQRGSSNYAYKSSAPASSSDMYSQSQITPPATPRTGVDGFESRTNHIHHPQIIEEEEESQYHNQQEDYEETHVLQPPVFHNFLRAIFPFTPTTSSGEASVTLPLNEGDVILVHSIHTNGWADGALLASGARGWLPTNYCEAYNPEYMRGLLAALLSFWDLLRSTSVKNEEIFGNQEFMKGIIAGVRYLLERTDCLTRESPTIQRNDYMRRGRKSLLAELSTLVKIAKQLPDCQRGILPPGITDVSDIVDQMILKAFKIVIKGVRFLDLHEEDRRHRLPPSIDPPAVPVVAETSSASSVSSASSRSQTQPQEQPSHSMASSSIPPTPPADDTSSFDPPPAPLVDGSSSFETPSISSSDNVAVAIDTTGSATVTTTITAPSSAPTSASTSAASTPTTTPTFALSARTRSDVRESSSRRQSLLSYGPQNTHSVQTVVTLPNKRLSNAYSPGATAFGRNKPVNNNRLSFAGSTRVQRWSLGISHRMSVAGPASPLPAQQHLVSQRLSKSHDTFLSHLGSFIGRLQFQSQSHTELVLSIKQSATSGGGLLAVVDVVCFQTTVSADIITAARASMFERIQELVSAGHEIIKKSSPEDTDAVMPQENGVLIAAATGCVKAAGDCVAKTKWVVERIGDFEFELDESWSLGIDLSVLDFSNDTAATATPSEPATQIVEDDSEKFAPSTDTVSEERDARQSQTSVSNSMSSDVRQPGSNESQKPQHTTKPSIAASLDKPLPEVPQVEVTTPGTTESFDNIETARHSTTSSISHSRPASAQGSAVASPRQDNARELTSPELPASPKPSRLSLPPLPQISTTIDKVSSESHPDEVTSAATTDFQPSPTFETPATSSAHSGTTHTSRDSESSMLSRTSTRATTPDGPRNKSSISGLSTNSSSKAESVVASHDADVEDDENKLLVKTYAHELMFNKEGQVTGGTIPALVERLTTHESTPDAMFVSTFYLTFRLFCSPVRFAQALVDRFDYVAGAPHMSGPVRLRVYNAFKGWMESHWRDQTDRDALSIIVPFADTKLSAVLPSAGRRLVELAQRVSHEGALVPRLVSSMGKTNTAIAAYISPDTPLPQVQISRSTINALNNWKNGGPSPSILDFDPLEFARQLTVKQMNIFSSIMPTELLGSQWMKKAGVDAPNVKAMSTLSTDLSNFVAENILGYTEVKKRAAAIKQWIKISYQLYELHNYDGLMAIICRLNSSTITRLRKTWDNISPKRREMLKNLQAIVEPQHNHKALRSKLHDHVPPCLPFLGMYLTDLTFVDIGNQATKQLHSNPATQEASTSMPSSPRLGGSDNNGSATNSKSNSGITVVNFDKHTRTAKIIGELQRFQIPYRLTEVPDIQDWISANLERVHGNDQGNVQVTYYRQSLMLEPREMAAAMQR</sequence>
<evidence type="ECO:0000256" key="2">
    <source>
        <dbReference type="ARBA" id="ARBA00022658"/>
    </source>
</evidence>
<dbReference type="GeneID" id="98115554"/>
<feature type="compositionally biased region" description="Polar residues" evidence="5">
    <location>
        <begin position="1374"/>
        <end position="1388"/>
    </location>
</feature>
<feature type="compositionally biased region" description="Low complexity" evidence="5">
    <location>
        <begin position="958"/>
        <end position="969"/>
    </location>
</feature>
<reference evidence="9 10" key="1">
    <citation type="submission" date="2020-05" db="EMBL/GenBank/DDBJ databases">
        <title>Ceratocystis lukuohia genome.</title>
        <authorList>
            <person name="Harrington T.C."/>
            <person name="Kim K."/>
            <person name="Mayers C.G."/>
        </authorList>
    </citation>
    <scope>NUCLEOTIDE SEQUENCE [LARGE SCALE GENOMIC DNA]</scope>
    <source>
        <strain evidence="9 10">C4212</strain>
    </source>
</reference>
<feature type="domain" description="SH3" evidence="6">
    <location>
        <begin position="158"/>
        <end position="224"/>
    </location>
</feature>
<evidence type="ECO:0000256" key="3">
    <source>
        <dbReference type="PROSITE-ProRule" id="PRU00168"/>
    </source>
</evidence>
<dbReference type="RefSeq" id="XP_070863130.1">
    <property type="nucleotide sequence ID" value="XM_071005275.1"/>
</dbReference>
<feature type="compositionally biased region" description="Low complexity" evidence="5">
    <location>
        <begin position="736"/>
        <end position="745"/>
    </location>
</feature>
<comment type="caution">
    <text evidence="9">The sequence shown here is derived from an EMBL/GenBank/DDBJ whole genome shotgun (WGS) entry which is preliminary data.</text>
</comment>
<evidence type="ECO:0000256" key="5">
    <source>
        <dbReference type="SAM" id="MobiDB-lite"/>
    </source>
</evidence>
<feature type="compositionally biased region" description="Polar residues" evidence="5">
    <location>
        <begin position="782"/>
        <end position="800"/>
    </location>
</feature>
<dbReference type="InterPro" id="IPR023578">
    <property type="entry name" value="Ras_GEF_dom_sf"/>
</dbReference>
<dbReference type="InterPro" id="IPR001895">
    <property type="entry name" value="RASGEF_cat_dom"/>
</dbReference>
<feature type="region of interest" description="Disordered" evidence="5">
    <location>
        <begin position="454"/>
        <end position="506"/>
    </location>
</feature>
<feature type="domain" description="Ras-GEF" evidence="7">
    <location>
        <begin position="1181"/>
        <end position="1455"/>
    </location>
</feature>
<keyword evidence="9" id="KW-0131">Cell cycle</keyword>
<dbReference type="Pfam" id="PF00618">
    <property type="entry name" value="RasGEF_N"/>
    <property type="match status" value="1"/>
</dbReference>
<dbReference type="Gene3D" id="2.30.30.40">
    <property type="entry name" value="SH3 Domains"/>
    <property type="match status" value="1"/>
</dbReference>
<keyword evidence="10" id="KW-1185">Reference proteome</keyword>
<organism evidence="9 10">
    <name type="scientific">Ceratocystis lukuohia</name>
    <dbReference type="NCBI Taxonomy" id="2019550"/>
    <lineage>
        <taxon>Eukaryota</taxon>
        <taxon>Fungi</taxon>
        <taxon>Dikarya</taxon>
        <taxon>Ascomycota</taxon>
        <taxon>Pezizomycotina</taxon>
        <taxon>Sordariomycetes</taxon>
        <taxon>Hypocreomycetidae</taxon>
        <taxon>Microascales</taxon>
        <taxon>Ceratocystidaceae</taxon>
        <taxon>Ceratocystis</taxon>
    </lineage>
</organism>
<protein>
    <submittedName>
        <fullName evidence="9">Cell division control protein 25</fullName>
    </submittedName>
</protein>
<dbReference type="CDD" id="cd00155">
    <property type="entry name" value="RasGEF"/>
    <property type="match status" value="1"/>
</dbReference>
<dbReference type="PROSITE" id="PS50002">
    <property type="entry name" value="SH3"/>
    <property type="match status" value="1"/>
</dbReference>
<feature type="compositionally biased region" description="Low complexity" evidence="5">
    <location>
        <begin position="771"/>
        <end position="781"/>
    </location>
</feature>
<feature type="compositionally biased region" description="Polar residues" evidence="5">
    <location>
        <begin position="938"/>
        <end position="949"/>
    </location>
</feature>
<evidence type="ECO:0000313" key="10">
    <source>
        <dbReference type="Proteomes" id="UP001610728"/>
    </source>
</evidence>
<feature type="compositionally biased region" description="Low complexity" evidence="5">
    <location>
        <begin position="367"/>
        <end position="390"/>
    </location>
</feature>
<feature type="domain" description="N-terminal Ras-GEF" evidence="8">
    <location>
        <begin position="1002"/>
        <end position="1122"/>
    </location>
</feature>
<evidence type="ECO:0000256" key="4">
    <source>
        <dbReference type="PROSITE-ProRule" id="PRU00192"/>
    </source>
</evidence>
<feature type="compositionally biased region" description="Low complexity" evidence="5">
    <location>
        <begin position="835"/>
        <end position="849"/>
    </location>
</feature>
<feature type="compositionally biased region" description="Low complexity" evidence="5">
    <location>
        <begin position="921"/>
        <end position="931"/>
    </location>
</feature>
<dbReference type="InterPro" id="IPR036964">
    <property type="entry name" value="RASGEF_cat_dom_sf"/>
</dbReference>
<feature type="compositionally biased region" description="Low complexity" evidence="5">
    <location>
        <begin position="870"/>
        <end position="881"/>
    </location>
</feature>
<dbReference type="SMART" id="SM00326">
    <property type="entry name" value="SH3"/>
    <property type="match status" value="1"/>
</dbReference>
<dbReference type="PROSITE" id="PS50009">
    <property type="entry name" value="RASGEF_CAT"/>
    <property type="match status" value="1"/>
</dbReference>
<dbReference type="CDD" id="cd06224">
    <property type="entry name" value="REM"/>
    <property type="match status" value="1"/>
</dbReference>
<dbReference type="InterPro" id="IPR001452">
    <property type="entry name" value="SH3_domain"/>
</dbReference>
<feature type="region of interest" description="Disordered" evidence="5">
    <location>
        <begin position="1352"/>
        <end position="1388"/>
    </location>
</feature>
<feature type="region of interest" description="Disordered" evidence="5">
    <location>
        <begin position="355"/>
        <end position="434"/>
    </location>
</feature>
<name>A0ABR4MUM0_9PEZI</name>
<dbReference type="InterPro" id="IPR000651">
    <property type="entry name" value="Ras-like_Gua-exchang_fac_N"/>
</dbReference>
<dbReference type="Pfam" id="PF00617">
    <property type="entry name" value="RasGEF"/>
    <property type="match status" value="1"/>
</dbReference>
<dbReference type="Gene3D" id="1.10.840.10">
    <property type="entry name" value="Ras guanine-nucleotide exchange factors catalytic domain"/>
    <property type="match status" value="1"/>
</dbReference>
<feature type="compositionally biased region" description="Polar residues" evidence="5">
    <location>
        <begin position="50"/>
        <end position="63"/>
    </location>
</feature>
<keyword evidence="1 4" id="KW-0728">SH3 domain</keyword>
<dbReference type="PANTHER" id="PTHR23113">
    <property type="entry name" value="GUANINE NUCLEOTIDE EXCHANGE FACTOR"/>
    <property type="match status" value="1"/>
</dbReference>
<evidence type="ECO:0000259" key="6">
    <source>
        <dbReference type="PROSITE" id="PS50002"/>
    </source>
</evidence>
<feature type="compositionally biased region" description="Polar residues" evidence="5">
    <location>
        <begin position="905"/>
        <end position="920"/>
    </location>
</feature>
<feature type="compositionally biased region" description="Low complexity" evidence="5">
    <location>
        <begin position="454"/>
        <end position="483"/>
    </location>
</feature>
<dbReference type="PROSITE" id="PS50212">
    <property type="entry name" value="RASGEF_NTER"/>
    <property type="match status" value="1"/>
</dbReference>
<dbReference type="GO" id="GO:0051301">
    <property type="term" value="P:cell division"/>
    <property type="evidence" value="ECO:0007669"/>
    <property type="project" value="UniProtKB-KW"/>
</dbReference>
<proteinExistence type="predicted"/>
<dbReference type="PANTHER" id="PTHR23113:SF354">
    <property type="entry name" value="BUD SITE SELECTION PROTEIN 5"/>
    <property type="match status" value="1"/>
</dbReference>
<feature type="compositionally biased region" description="Polar residues" evidence="5">
    <location>
        <begin position="391"/>
        <end position="402"/>
    </location>
</feature>
<dbReference type="InterPro" id="IPR008937">
    <property type="entry name" value="Ras-like_GEF"/>
</dbReference>
<feature type="compositionally biased region" description="Polar residues" evidence="5">
    <location>
        <begin position="1352"/>
        <end position="1367"/>
    </location>
</feature>
<keyword evidence="2 3" id="KW-0344">Guanine-nucleotide releasing factor</keyword>
<evidence type="ECO:0000256" key="1">
    <source>
        <dbReference type="ARBA" id="ARBA00022443"/>
    </source>
</evidence>
<accession>A0ABR4MUM0</accession>
<feature type="compositionally biased region" description="Basic and acidic residues" evidence="5">
    <location>
        <begin position="485"/>
        <end position="494"/>
    </location>
</feature>
<feature type="region of interest" description="Disordered" evidence="5">
    <location>
        <begin position="736"/>
        <end position="982"/>
    </location>
</feature>
<dbReference type="SUPFAM" id="SSF50044">
    <property type="entry name" value="SH3-domain"/>
    <property type="match status" value="1"/>
</dbReference>
<dbReference type="Proteomes" id="UP001610728">
    <property type="component" value="Unassembled WGS sequence"/>
</dbReference>
<feature type="compositionally biased region" description="Polar residues" evidence="5">
    <location>
        <begin position="817"/>
        <end position="829"/>
    </location>
</feature>
<dbReference type="SMART" id="SM00229">
    <property type="entry name" value="RasGEFN"/>
    <property type="match status" value="1"/>
</dbReference>
<feature type="compositionally biased region" description="Low complexity" evidence="5">
    <location>
        <begin position="30"/>
        <end position="49"/>
    </location>
</feature>
<feature type="compositionally biased region" description="Low complexity" evidence="5">
    <location>
        <begin position="85"/>
        <end position="105"/>
    </location>
</feature>
<dbReference type="SUPFAM" id="SSF48366">
    <property type="entry name" value="Ras GEF"/>
    <property type="match status" value="1"/>
</dbReference>
<evidence type="ECO:0000259" key="7">
    <source>
        <dbReference type="PROSITE" id="PS50009"/>
    </source>
</evidence>
<evidence type="ECO:0000313" key="9">
    <source>
        <dbReference type="EMBL" id="KAL2891951.1"/>
    </source>
</evidence>
<feature type="compositionally biased region" description="Low complexity" evidence="5">
    <location>
        <begin position="425"/>
        <end position="434"/>
    </location>
</feature>
<gene>
    <name evidence="9" type="ORF">HOO65_011309</name>
</gene>
<dbReference type="EMBL" id="JABSNW010000001">
    <property type="protein sequence ID" value="KAL2891951.1"/>
    <property type="molecule type" value="Genomic_DNA"/>
</dbReference>
<keyword evidence="9" id="KW-0132">Cell division</keyword>
<dbReference type="Gene3D" id="1.20.870.10">
    <property type="entry name" value="Son of sevenless (SoS) protein Chain: S domain 1"/>
    <property type="match status" value="1"/>
</dbReference>